<keyword evidence="12 13" id="KW-0539">Nucleus</keyword>
<dbReference type="CDD" id="cd01701">
    <property type="entry name" value="PolY_Rev1"/>
    <property type="match status" value="1"/>
</dbReference>
<dbReference type="InterPro" id="IPR036420">
    <property type="entry name" value="BRCT_dom_sf"/>
</dbReference>
<dbReference type="Pfam" id="PF11799">
    <property type="entry name" value="IMS_C"/>
    <property type="match status" value="1"/>
</dbReference>
<comment type="similarity">
    <text evidence="2 13">Belongs to the DNA polymerase type-Y family.</text>
</comment>
<keyword evidence="7 14" id="KW-0479">Metal-binding</keyword>
<evidence type="ECO:0000256" key="12">
    <source>
        <dbReference type="ARBA" id="ARBA00023242"/>
    </source>
</evidence>
<comment type="subcellular location">
    <subcellularLocation>
        <location evidence="1 13">Nucleus</location>
    </subcellularLocation>
</comment>
<feature type="compositionally biased region" description="Low complexity" evidence="15">
    <location>
        <begin position="52"/>
        <end position="61"/>
    </location>
</feature>
<dbReference type="SUPFAM" id="SSF100879">
    <property type="entry name" value="Lesion bypass DNA polymerase (Y-family), little finger domain"/>
    <property type="match status" value="1"/>
</dbReference>
<keyword evidence="5 13" id="KW-0808">Transferase</keyword>
<dbReference type="SUPFAM" id="SSF52113">
    <property type="entry name" value="BRCT domain"/>
    <property type="match status" value="1"/>
</dbReference>
<dbReference type="Gene3D" id="6.10.250.1490">
    <property type="match status" value="1"/>
</dbReference>
<dbReference type="InterPro" id="IPR012112">
    <property type="entry name" value="REV1"/>
</dbReference>
<dbReference type="Gene3D" id="3.40.1170.60">
    <property type="match status" value="1"/>
</dbReference>
<dbReference type="InterPro" id="IPR017961">
    <property type="entry name" value="DNA_pol_Y-fam_little_finger"/>
</dbReference>
<dbReference type="PANTHER" id="PTHR45990">
    <property type="entry name" value="DNA REPAIR PROTEIN REV1"/>
    <property type="match status" value="1"/>
</dbReference>
<evidence type="ECO:0000256" key="8">
    <source>
        <dbReference type="ARBA" id="ARBA00022763"/>
    </source>
</evidence>
<keyword evidence="11 13" id="KW-0234">DNA repair</keyword>
<dbReference type="FunFam" id="3.40.1170.60:FF:000004">
    <property type="entry name" value="DNA repair protein REV1"/>
    <property type="match status" value="1"/>
</dbReference>
<dbReference type="PANTHER" id="PTHR45990:SF1">
    <property type="entry name" value="DNA REPAIR PROTEIN REV1"/>
    <property type="match status" value="1"/>
</dbReference>
<evidence type="ECO:0000256" key="14">
    <source>
        <dbReference type="PIRSR" id="PIRSR036573-2"/>
    </source>
</evidence>
<dbReference type="Gene3D" id="3.30.70.270">
    <property type="match status" value="1"/>
</dbReference>
<sequence>MSFSSRRSAKAISKSLGSRISYDSNPSDDSNSTNGSKKRKTTQKTLGVAWGSSSLSSSRSSFRNAPFSDFGSYMIEKNKKLHRQFDAEASSSSHSGPGSLKPIFEGVSIFVDGFTIPTSQELRGYMLKHGGRFENYFSRHHVTHIVCSNLPNSKIKNLRSFSGGLPVVKPTWVLDCVAAKKLLSWVPYKLDQLINEVHNQPKLSTFFALKSLSTREGSPSASSSIQKAESEDLESRGGTLNDLIYFEVGESSKCSRNYGEKISDDLHKITDAAINEGPAHTERELSELKTIGKASSDNPINSVAKCELLLNPLQRTASTSSKNWDKKSAEGSSSLQLGGPYHPHSTIADPNFIENYFKRSRLHFIGTWRNRYRQRYFGLSNGIKQTNFDANASVTSRMTTIIHVDMDCFFVSVVVRNHPELQDKPVAVCHSDSPKGTAEISSANYPARDYGVRAGMFVRDAKALCPHLVIVPYNFEAYEEVADQFYDILHKHCKKVQAVSCDEAFLDVTDSEEEDPEILASVIRKDIFEATGCTASAGIAGNLLMARLATRSAKPDGQCYIPPEKVDEYLLQLPIKALPGIGCVLEEKLKRQSVLTCGQLRMFSKESLLKVFGVKTGEMLWNYCRGVDNRLVGIIQESKSIGAEVNWGVRFNDLKDSHHFLLSLCKEVSLRLQGCGVQGRRFTLKIKKKIKDAKEPVKYMGCGDCENLSHTTMVPVATDDVDVLQRITMQLFGSFHIDVKDIRGFGLQVTKLENVDYSKQGNERNILTSWLASASVNSKKQHNIHGPAELMADGGKSCSISGEIFLDEVSELPSLHDLDISVLENLPPELFSEVNAMYAGKLIDFVSAKKANTVDFNGSVCSTLQEGVEGGILKEEEDGASCRSHFTNVNEKDEDRCHNDEEIQEASASRVGSAAVVSSVLGMEECDLMPSSLSQVDISVLQNLPEELRADIVGLLPAHRRPNCLLDSTNFSLKKEGERTIMGHSAELGHASKVNLWDGNPPHWVDEFRLSHCLLLNILAEMYVRSVSTGQLSSILQCFISQCQLVVVASDAEMDEATNSLCELVKQYITLKIETDIEEIYLCFCLLKRFAVKSEVLSRVYDIVVPYLQASVGESYGGSLNLSPLIGKL</sequence>
<dbReference type="InterPro" id="IPR001357">
    <property type="entry name" value="BRCT_dom"/>
</dbReference>
<dbReference type="GO" id="GO:0070987">
    <property type="term" value="P:error-free translesion synthesis"/>
    <property type="evidence" value="ECO:0007669"/>
    <property type="project" value="TreeGrafter"/>
</dbReference>
<dbReference type="CDD" id="cd17719">
    <property type="entry name" value="BRCT_Rev1"/>
    <property type="match status" value="1"/>
</dbReference>
<keyword evidence="19" id="KW-1185">Reference proteome</keyword>
<evidence type="ECO:0000256" key="6">
    <source>
        <dbReference type="ARBA" id="ARBA00022695"/>
    </source>
</evidence>
<comment type="cofactor">
    <cofactor evidence="14">
        <name>Mg(2+)</name>
        <dbReference type="ChEBI" id="CHEBI:18420"/>
    </cofactor>
    <text evidence="14">Binds 2 magnesium ions.</text>
</comment>
<accession>A0AAD3XFG3</accession>
<dbReference type="PROSITE" id="PS50173">
    <property type="entry name" value="UMUC"/>
    <property type="match status" value="1"/>
</dbReference>
<feature type="binding site" evidence="14">
    <location>
        <position position="405"/>
    </location>
    <ligand>
        <name>Mg(2+)</name>
        <dbReference type="ChEBI" id="CHEBI:18420"/>
        <label>1</label>
    </ligand>
</feature>
<dbReference type="Gene3D" id="3.30.1490.100">
    <property type="entry name" value="DNA polymerase, Y-family, little finger domain"/>
    <property type="match status" value="1"/>
</dbReference>
<name>A0AAD3XFG3_NEPGR</name>
<dbReference type="EC" id="2.7.7.-" evidence="13"/>
<evidence type="ECO:0000256" key="1">
    <source>
        <dbReference type="ARBA" id="ARBA00004123"/>
    </source>
</evidence>
<dbReference type="GO" id="GO:0003684">
    <property type="term" value="F:damaged DNA binding"/>
    <property type="evidence" value="ECO:0007669"/>
    <property type="project" value="UniProtKB-UniRule"/>
</dbReference>
<feature type="domain" description="UmuC" evidence="17">
    <location>
        <begin position="401"/>
        <end position="582"/>
    </location>
</feature>
<dbReference type="PIRSF" id="PIRSF036573">
    <property type="entry name" value="REV1"/>
    <property type="match status" value="1"/>
</dbReference>
<dbReference type="NCBIfam" id="NF002677">
    <property type="entry name" value="PRK02406.1"/>
    <property type="match status" value="1"/>
</dbReference>
<dbReference type="Pfam" id="PF00533">
    <property type="entry name" value="BRCT"/>
    <property type="match status" value="1"/>
</dbReference>
<dbReference type="GO" id="GO:0017125">
    <property type="term" value="F:deoxycytidyl transferase activity"/>
    <property type="evidence" value="ECO:0007669"/>
    <property type="project" value="TreeGrafter"/>
</dbReference>
<dbReference type="Gene3D" id="1.10.150.20">
    <property type="entry name" value="5' to 3' exonuclease, C-terminal subdomain"/>
    <property type="match status" value="1"/>
</dbReference>
<evidence type="ECO:0000256" key="9">
    <source>
        <dbReference type="ARBA" id="ARBA00022842"/>
    </source>
</evidence>
<feature type="binding site" evidence="14">
    <location>
        <position position="502"/>
    </location>
    <ligand>
        <name>Mg(2+)</name>
        <dbReference type="ChEBI" id="CHEBI:18420"/>
        <label>1</label>
    </ligand>
</feature>
<evidence type="ECO:0000256" key="7">
    <source>
        <dbReference type="ARBA" id="ARBA00022723"/>
    </source>
</evidence>
<dbReference type="Proteomes" id="UP001279734">
    <property type="component" value="Unassembled WGS sequence"/>
</dbReference>
<feature type="domain" description="BRCT" evidence="16">
    <location>
        <begin position="99"/>
        <end position="190"/>
    </location>
</feature>
<comment type="function">
    <text evidence="13">Deoxycytidyl transferase involved in DNA repair. Transfers a dCMP residue from dCTP to the 3'-end of a DNA primer in a template-dependent reaction. May assist in the first step in the bypass of abasic lesions by the insertion of a nucleotide opposite the lesion. Required for normal induction of mutations by physical and chemical agents.</text>
</comment>
<keyword evidence="6 13" id="KW-0548">Nucleotidyltransferase</keyword>
<dbReference type="InterPro" id="IPR036775">
    <property type="entry name" value="DNA_pol_Y-fam_lit_finger_sf"/>
</dbReference>
<dbReference type="Pfam" id="PF21999">
    <property type="entry name" value="IMS_HHH_1"/>
    <property type="match status" value="1"/>
</dbReference>
<protein>
    <recommendedName>
        <fullName evidence="3 13">DNA repair protein REV1</fullName>
        <ecNumber evidence="13">2.7.7.-</ecNumber>
    </recommendedName>
</protein>
<dbReference type="AlphaFoldDB" id="A0AAD3XFG3"/>
<dbReference type="GO" id="GO:0046872">
    <property type="term" value="F:metal ion binding"/>
    <property type="evidence" value="ECO:0007669"/>
    <property type="project" value="UniProtKB-KW"/>
</dbReference>
<dbReference type="Pfam" id="PF00817">
    <property type="entry name" value="IMS"/>
    <property type="match status" value="1"/>
</dbReference>
<dbReference type="FunFam" id="3.30.1490.100:FF:000001">
    <property type="entry name" value="DNA repair protein REV1"/>
    <property type="match status" value="1"/>
</dbReference>
<comment type="caution">
    <text evidence="18">The sequence shown here is derived from an EMBL/GenBank/DDBJ whole genome shotgun (WGS) entry which is preliminary data.</text>
</comment>
<evidence type="ECO:0000259" key="16">
    <source>
        <dbReference type="PROSITE" id="PS50172"/>
    </source>
</evidence>
<dbReference type="FunFam" id="3.40.50.10190:FF:000011">
    <property type="entry name" value="DNA repair protein REV1"/>
    <property type="match status" value="1"/>
</dbReference>
<evidence type="ECO:0000256" key="15">
    <source>
        <dbReference type="SAM" id="MobiDB-lite"/>
    </source>
</evidence>
<evidence type="ECO:0000256" key="11">
    <source>
        <dbReference type="ARBA" id="ARBA00023204"/>
    </source>
</evidence>
<dbReference type="GO" id="GO:0003887">
    <property type="term" value="F:DNA-directed DNA polymerase activity"/>
    <property type="evidence" value="ECO:0007669"/>
    <property type="project" value="InterPro"/>
</dbReference>
<keyword evidence="9 14" id="KW-0460">Magnesium</keyword>
<evidence type="ECO:0000256" key="4">
    <source>
        <dbReference type="ARBA" id="ARBA00022634"/>
    </source>
</evidence>
<feature type="region of interest" description="Disordered" evidence="15">
    <location>
        <begin position="319"/>
        <end position="340"/>
    </location>
</feature>
<reference evidence="18" key="1">
    <citation type="submission" date="2023-05" db="EMBL/GenBank/DDBJ databases">
        <title>Nepenthes gracilis genome sequencing.</title>
        <authorList>
            <person name="Fukushima K."/>
        </authorList>
    </citation>
    <scope>NUCLEOTIDE SEQUENCE</scope>
    <source>
        <strain evidence="18">SING2019-196</strain>
    </source>
</reference>
<dbReference type="GO" id="GO:0005634">
    <property type="term" value="C:nucleus"/>
    <property type="evidence" value="ECO:0007669"/>
    <property type="project" value="UniProtKB-SubCell"/>
</dbReference>
<gene>
    <name evidence="18" type="ORF">Nepgr_004672</name>
</gene>
<proteinExistence type="inferred from homology"/>
<keyword evidence="4 13" id="KW-0237">DNA synthesis</keyword>
<dbReference type="InterPro" id="IPR001126">
    <property type="entry name" value="UmuC"/>
</dbReference>
<dbReference type="SUPFAM" id="SSF56672">
    <property type="entry name" value="DNA/RNA polymerases"/>
    <property type="match status" value="1"/>
</dbReference>
<keyword evidence="8 13" id="KW-0227">DNA damage</keyword>
<evidence type="ECO:0000256" key="5">
    <source>
        <dbReference type="ARBA" id="ARBA00022679"/>
    </source>
</evidence>
<dbReference type="InterPro" id="IPR043128">
    <property type="entry name" value="Rev_trsase/Diguanyl_cyclase"/>
</dbReference>
<dbReference type="PROSITE" id="PS50172">
    <property type="entry name" value="BRCT"/>
    <property type="match status" value="1"/>
</dbReference>
<evidence type="ECO:0000256" key="2">
    <source>
        <dbReference type="ARBA" id="ARBA00010945"/>
    </source>
</evidence>
<evidence type="ECO:0000313" key="19">
    <source>
        <dbReference type="Proteomes" id="UP001279734"/>
    </source>
</evidence>
<evidence type="ECO:0000313" key="18">
    <source>
        <dbReference type="EMBL" id="GMH02833.1"/>
    </source>
</evidence>
<dbReference type="GO" id="GO:0042276">
    <property type="term" value="P:error-prone translesion synthesis"/>
    <property type="evidence" value="ECO:0007669"/>
    <property type="project" value="InterPro"/>
</dbReference>
<organism evidence="18 19">
    <name type="scientific">Nepenthes gracilis</name>
    <name type="common">Slender pitcher plant</name>
    <dbReference type="NCBI Taxonomy" id="150966"/>
    <lineage>
        <taxon>Eukaryota</taxon>
        <taxon>Viridiplantae</taxon>
        <taxon>Streptophyta</taxon>
        <taxon>Embryophyta</taxon>
        <taxon>Tracheophyta</taxon>
        <taxon>Spermatophyta</taxon>
        <taxon>Magnoliopsida</taxon>
        <taxon>eudicotyledons</taxon>
        <taxon>Gunneridae</taxon>
        <taxon>Pentapetalae</taxon>
        <taxon>Caryophyllales</taxon>
        <taxon>Nepenthaceae</taxon>
        <taxon>Nepenthes</taxon>
    </lineage>
</organism>
<evidence type="ECO:0000256" key="13">
    <source>
        <dbReference type="PIRNR" id="PIRNR036573"/>
    </source>
</evidence>
<dbReference type="EMBL" id="BSYO01000004">
    <property type="protein sequence ID" value="GMH02833.1"/>
    <property type="molecule type" value="Genomic_DNA"/>
</dbReference>
<evidence type="ECO:0000259" key="17">
    <source>
        <dbReference type="PROSITE" id="PS50173"/>
    </source>
</evidence>
<evidence type="ECO:0000256" key="10">
    <source>
        <dbReference type="ARBA" id="ARBA00023125"/>
    </source>
</evidence>
<feature type="compositionally biased region" description="Low complexity" evidence="15">
    <location>
        <begin position="15"/>
        <end position="35"/>
    </location>
</feature>
<evidence type="ECO:0000256" key="3">
    <source>
        <dbReference type="ARBA" id="ARBA00020399"/>
    </source>
</evidence>
<keyword evidence="10 13" id="KW-0238">DNA-binding</keyword>
<dbReference type="Gene3D" id="3.40.50.10190">
    <property type="entry name" value="BRCT domain"/>
    <property type="match status" value="1"/>
</dbReference>
<dbReference type="InterPro" id="IPR043502">
    <property type="entry name" value="DNA/RNA_pol_sf"/>
</dbReference>
<feature type="region of interest" description="Disordered" evidence="15">
    <location>
        <begin position="15"/>
        <end position="62"/>
    </location>
</feature>
<dbReference type="InterPro" id="IPR053848">
    <property type="entry name" value="IMS_HHH_1"/>
</dbReference>
<feature type="binding site" evidence="14">
    <location>
        <position position="503"/>
    </location>
    <ligand>
        <name>Mg(2+)</name>
        <dbReference type="ChEBI" id="CHEBI:18420"/>
        <label>1</label>
    </ligand>
</feature>
<dbReference type="SMART" id="SM00292">
    <property type="entry name" value="BRCT"/>
    <property type="match status" value="1"/>
</dbReference>
<dbReference type="GO" id="GO:0006281">
    <property type="term" value="P:DNA repair"/>
    <property type="evidence" value="ECO:0007669"/>
    <property type="project" value="UniProtKB-KW"/>
</dbReference>
<dbReference type="FunFam" id="3.30.70.270:FF:000019">
    <property type="entry name" value="DNA repair protein REV1"/>
    <property type="match status" value="1"/>
</dbReference>